<comment type="caution">
    <text evidence="5">The sequence shown here is derived from an EMBL/GenBank/DDBJ whole genome shotgun (WGS) entry which is preliminary data.</text>
</comment>
<dbReference type="Pfam" id="PF13377">
    <property type="entry name" value="Peripla_BP_3"/>
    <property type="match status" value="1"/>
</dbReference>
<keyword evidence="6" id="KW-1185">Reference proteome</keyword>
<dbReference type="InterPro" id="IPR028082">
    <property type="entry name" value="Peripla_BP_I"/>
</dbReference>
<evidence type="ECO:0000256" key="3">
    <source>
        <dbReference type="ARBA" id="ARBA00023163"/>
    </source>
</evidence>
<sequence length="252" mass="28008">MRHVRAAGRRRLYFLTPTDVMLQSACRAKVTQPRVLVTSTHGKMSIQEGMRLLGAEQRRKVSLVGVDQWGGMEGIMRLIDKFGHRNVLLFAGPTQWRDAATRLLAWNKLCTQYGVNSITVQCSVWESGEAYQRMNHILENIGSNGGRLPTCVVCSNDQMAIGVIRALLEHGVHVPQDVSVTGFDDMPGMSNLFPPLTTVRQDFDDLGTMAMRELLYLLGEGDEPGYTMSRHGVGLAPADVIVRQSVREAARR</sequence>
<evidence type="ECO:0000256" key="2">
    <source>
        <dbReference type="ARBA" id="ARBA00023125"/>
    </source>
</evidence>
<dbReference type="PANTHER" id="PTHR30146:SF109">
    <property type="entry name" value="HTH-TYPE TRANSCRIPTIONAL REGULATOR GALS"/>
    <property type="match status" value="1"/>
</dbReference>
<dbReference type="PANTHER" id="PTHR30146">
    <property type="entry name" value="LACI-RELATED TRANSCRIPTIONAL REPRESSOR"/>
    <property type="match status" value="1"/>
</dbReference>
<feature type="domain" description="Transcriptional regulator LacI/GalR-like sensor" evidence="4">
    <location>
        <begin position="82"/>
        <end position="246"/>
    </location>
</feature>
<reference evidence="5 6" key="1">
    <citation type="submission" date="2019-09" db="EMBL/GenBank/DDBJ databases">
        <title>Bifidobacterium canis sp. nov., isolated from the digestive tract of German Shepherd dog puppy.</title>
        <authorList>
            <person name="Bunesova V."/>
        </authorList>
    </citation>
    <scope>NUCLEOTIDE SEQUENCE [LARGE SCALE GENOMIC DNA]</scope>
    <source>
        <strain evidence="5 6">GSD1FS</strain>
    </source>
</reference>
<organism evidence="5 6">
    <name type="scientific">Bifidobacterium canis</name>
    <dbReference type="NCBI Taxonomy" id="2610880"/>
    <lineage>
        <taxon>Bacteria</taxon>
        <taxon>Bacillati</taxon>
        <taxon>Actinomycetota</taxon>
        <taxon>Actinomycetes</taxon>
        <taxon>Bifidobacteriales</taxon>
        <taxon>Bifidobacteriaceae</taxon>
        <taxon>Bifidobacterium</taxon>
    </lineage>
</organism>
<dbReference type="SUPFAM" id="SSF53822">
    <property type="entry name" value="Periplasmic binding protein-like I"/>
    <property type="match status" value="1"/>
</dbReference>
<dbReference type="AlphaFoldDB" id="A0A7K1J3Z4"/>
<keyword evidence="3" id="KW-0804">Transcription</keyword>
<evidence type="ECO:0000313" key="5">
    <source>
        <dbReference type="EMBL" id="MUH59292.1"/>
    </source>
</evidence>
<dbReference type="EMBL" id="WNLP01000002">
    <property type="protein sequence ID" value="MUH59292.1"/>
    <property type="molecule type" value="Genomic_DNA"/>
</dbReference>
<keyword evidence="2" id="KW-0238">DNA-binding</keyword>
<evidence type="ECO:0000256" key="1">
    <source>
        <dbReference type="ARBA" id="ARBA00023015"/>
    </source>
</evidence>
<accession>A0A7K1J3Z4</accession>
<evidence type="ECO:0000259" key="4">
    <source>
        <dbReference type="Pfam" id="PF13377"/>
    </source>
</evidence>
<dbReference type="Proteomes" id="UP000487882">
    <property type="component" value="Unassembled WGS sequence"/>
</dbReference>
<proteinExistence type="predicted"/>
<dbReference type="Gene3D" id="3.40.50.2300">
    <property type="match status" value="2"/>
</dbReference>
<protein>
    <submittedName>
        <fullName evidence="5">LacI family transcriptional regulator</fullName>
    </submittedName>
</protein>
<gene>
    <name evidence="5" type="ORF">GSD1FS_0609</name>
</gene>
<dbReference type="GO" id="GO:0000976">
    <property type="term" value="F:transcription cis-regulatory region binding"/>
    <property type="evidence" value="ECO:0007669"/>
    <property type="project" value="TreeGrafter"/>
</dbReference>
<keyword evidence="1" id="KW-0805">Transcription regulation</keyword>
<dbReference type="GO" id="GO:0003700">
    <property type="term" value="F:DNA-binding transcription factor activity"/>
    <property type="evidence" value="ECO:0007669"/>
    <property type="project" value="TreeGrafter"/>
</dbReference>
<name>A0A7K1J3Z4_9BIFI</name>
<dbReference type="InterPro" id="IPR046335">
    <property type="entry name" value="LacI/GalR-like_sensor"/>
</dbReference>
<evidence type="ECO:0000313" key="6">
    <source>
        <dbReference type="Proteomes" id="UP000487882"/>
    </source>
</evidence>